<dbReference type="RefSeq" id="WP_131907535.1">
    <property type="nucleotide sequence ID" value="NZ_BAAAFU010000007.1"/>
</dbReference>
<keyword evidence="2" id="KW-1185">Reference proteome</keyword>
<dbReference type="PANTHER" id="PTHR38588">
    <property type="entry name" value="BLL0334 PROTEIN"/>
    <property type="match status" value="1"/>
</dbReference>
<dbReference type="Proteomes" id="UP000294887">
    <property type="component" value="Unassembled WGS sequence"/>
</dbReference>
<organism evidence="1 2">
    <name type="scientific">Cocleimonas flava</name>
    <dbReference type="NCBI Taxonomy" id="634765"/>
    <lineage>
        <taxon>Bacteria</taxon>
        <taxon>Pseudomonadati</taxon>
        <taxon>Pseudomonadota</taxon>
        <taxon>Gammaproteobacteria</taxon>
        <taxon>Thiotrichales</taxon>
        <taxon>Thiotrichaceae</taxon>
        <taxon>Cocleimonas</taxon>
    </lineage>
</organism>
<evidence type="ECO:0000313" key="1">
    <source>
        <dbReference type="EMBL" id="TCJ83047.1"/>
    </source>
</evidence>
<gene>
    <name evidence="1" type="ORF">EV695_3785</name>
</gene>
<dbReference type="CDD" id="cd07823">
    <property type="entry name" value="SRPBCC_5"/>
    <property type="match status" value="1"/>
</dbReference>
<dbReference type="SUPFAM" id="SSF55961">
    <property type="entry name" value="Bet v1-like"/>
    <property type="match status" value="1"/>
</dbReference>
<dbReference type="InterPro" id="IPR010419">
    <property type="entry name" value="CO_DH_gsu"/>
</dbReference>
<dbReference type="AlphaFoldDB" id="A0A4R1EP45"/>
<name>A0A4R1EP45_9GAMM</name>
<dbReference type="PANTHER" id="PTHR38588:SF1">
    <property type="entry name" value="BLL0334 PROTEIN"/>
    <property type="match status" value="1"/>
</dbReference>
<sequence length="192" mass="20533">MKVDLDKVFEIDGSEKNTWTFLQDIPGVASCMPGAEITEQVDANNYKGKVRAKVGPATMSFEGDIEIQEINEENKSLHFIGKGQDTKGTSAAEMDLTASVRKGESGATELVGVATVTVTGKVANFGGRMMTQVADQILNQFGKNFANNVVAMGEGESAEEAAKVVAEQPKELNGLAFAWSIFVGYLKSLFGK</sequence>
<reference evidence="1 2" key="1">
    <citation type="submission" date="2019-03" db="EMBL/GenBank/DDBJ databases">
        <title>Genomic Encyclopedia of Type Strains, Phase IV (KMG-IV): sequencing the most valuable type-strain genomes for metagenomic binning, comparative biology and taxonomic classification.</title>
        <authorList>
            <person name="Goeker M."/>
        </authorList>
    </citation>
    <scope>NUCLEOTIDE SEQUENCE [LARGE SCALE GENOMIC DNA]</scope>
    <source>
        <strain evidence="1 2">DSM 24830</strain>
    </source>
</reference>
<dbReference type="EMBL" id="SMFQ01000005">
    <property type="protein sequence ID" value="TCJ83047.1"/>
    <property type="molecule type" value="Genomic_DNA"/>
</dbReference>
<protein>
    <recommendedName>
        <fullName evidence="3">Carbon monoxide dehydrogenase subunit G</fullName>
    </recommendedName>
</protein>
<dbReference type="Pfam" id="PF06240">
    <property type="entry name" value="COXG"/>
    <property type="match status" value="1"/>
</dbReference>
<dbReference type="OrthoDB" id="9808623at2"/>
<proteinExistence type="predicted"/>
<evidence type="ECO:0000313" key="2">
    <source>
        <dbReference type="Proteomes" id="UP000294887"/>
    </source>
</evidence>
<dbReference type="InterPro" id="IPR023393">
    <property type="entry name" value="START-like_dom_sf"/>
</dbReference>
<comment type="caution">
    <text evidence="1">The sequence shown here is derived from an EMBL/GenBank/DDBJ whole genome shotgun (WGS) entry which is preliminary data.</text>
</comment>
<accession>A0A4R1EP45</accession>
<dbReference type="Gene3D" id="3.30.530.20">
    <property type="match status" value="1"/>
</dbReference>
<evidence type="ECO:0008006" key="3">
    <source>
        <dbReference type="Google" id="ProtNLM"/>
    </source>
</evidence>